<dbReference type="Proteomes" id="UP000198607">
    <property type="component" value="Unassembled WGS sequence"/>
</dbReference>
<dbReference type="RefSeq" id="WP_091937632.1">
    <property type="nucleotide sequence ID" value="NZ_FNCY01000008.1"/>
</dbReference>
<gene>
    <name evidence="3" type="ORF">SAMN05660652_02249</name>
</gene>
<dbReference type="STRING" id="83767.SAMN05660652_02249"/>
<proteinExistence type="predicted"/>
<reference evidence="3 4" key="1">
    <citation type="submission" date="2016-10" db="EMBL/GenBank/DDBJ databases">
        <authorList>
            <person name="de Groot N.N."/>
        </authorList>
    </citation>
    <scope>NUCLEOTIDE SEQUENCE [LARGE SCALE GENOMIC DNA]</scope>
    <source>
        <strain evidence="3 4">DSM 5885</strain>
    </source>
</reference>
<protein>
    <submittedName>
        <fullName evidence="3">Predicted Fe-Mo cluster-binding protein, NifX family</fullName>
    </submittedName>
</protein>
<dbReference type="Pfam" id="PF02579">
    <property type="entry name" value="Nitro_FeMo-Co"/>
    <property type="match status" value="1"/>
</dbReference>
<feature type="domain" description="Dinitrogenase iron-molybdenum cofactor biosynthesis" evidence="2">
    <location>
        <begin position="14"/>
        <end position="103"/>
    </location>
</feature>
<name>A0A1G8F0E3_9RHOO</name>
<evidence type="ECO:0000313" key="3">
    <source>
        <dbReference type="EMBL" id="SDH75567.1"/>
    </source>
</evidence>
<evidence type="ECO:0000259" key="2">
    <source>
        <dbReference type="Pfam" id="PF02579"/>
    </source>
</evidence>
<keyword evidence="1" id="KW-0535">Nitrogen fixation</keyword>
<keyword evidence="4" id="KW-1185">Reference proteome</keyword>
<dbReference type="PANTHER" id="PTHR42983">
    <property type="entry name" value="DINITROGENASE IRON-MOLYBDENUM COFACTOR PROTEIN-RELATED"/>
    <property type="match status" value="1"/>
</dbReference>
<evidence type="ECO:0000313" key="4">
    <source>
        <dbReference type="Proteomes" id="UP000198607"/>
    </source>
</evidence>
<accession>A0A1G8F0E3</accession>
<evidence type="ECO:0000256" key="1">
    <source>
        <dbReference type="ARBA" id="ARBA00023231"/>
    </source>
</evidence>
<organism evidence="3 4">
    <name type="scientific">Propionivibrio dicarboxylicus</name>
    <dbReference type="NCBI Taxonomy" id="83767"/>
    <lineage>
        <taxon>Bacteria</taxon>
        <taxon>Pseudomonadati</taxon>
        <taxon>Pseudomonadota</taxon>
        <taxon>Betaproteobacteria</taxon>
        <taxon>Rhodocyclales</taxon>
        <taxon>Rhodocyclaceae</taxon>
        <taxon>Propionivibrio</taxon>
    </lineage>
</organism>
<dbReference type="Gene3D" id="3.30.420.130">
    <property type="entry name" value="Dinitrogenase iron-molybdenum cofactor biosynthesis domain"/>
    <property type="match status" value="1"/>
</dbReference>
<dbReference type="InterPro" id="IPR003731">
    <property type="entry name" value="Di-Nase_FeMo-co_biosynth"/>
</dbReference>
<dbReference type="InterPro" id="IPR036105">
    <property type="entry name" value="DiNase_FeMo-co_biosyn_sf"/>
</dbReference>
<sequence>MKIVFTTQGDNLSAPLDPSFGRTRNFLVFDLQSDAFEVISNHQNQNAAQGAGIQAAQTIVKAGAGGLVTGHCGPKAFRVLEAAGVKVFNTDAPTIAEALARYRAGNLVQAAAANVEGHWA</sequence>
<dbReference type="OrthoDB" id="280278at2"/>
<dbReference type="EMBL" id="FNCY01000008">
    <property type="protein sequence ID" value="SDH75567.1"/>
    <property type="molecule type" value="Genomic_DNA"/>
</dbReference>
<dbReference type="SUPFAM" id="SSF53146">
    <property type="entry name" value="Nitrogenase accessory factor-like"/>
    <property type="match status" value="1"/>
</dbReference>
<dbReference type="AlphaFoldDB" id="A0A1G8F0E3"/>
<dbReference type="PANTHER" id="PTHR42983:SF1">
    <property type="entry name" value="IRON-MOLYBDENUM PROTEIN"/>
    <property type="match status" value="1"/>
</dbReference>